<sequence>MSSGPDSTTQREHVRTHGSAGGGENVPGEQKSTGTAVLETGAAVMQSFKPINQINQHVCTWAMFHDNPSRCIETHHHVAAVNDDFFQCVVYDSDKKDARIVGVEYVVSEKLFHTLPDEEKKLWHSHFFEIRTGLWVLPGVPSAAERGLLPKMAKTYGKFWNTWQTDKHSLPLGVPALMTSPQEQAPVPADLVAARDKRYGISTQEKEEERRDFEPPEGGIHPLSDYWKTGKGFALELKEVELVKNK</sequence>
<evidence type="ECO:0000256" key="2">
    <source>
        <dbReference type="SAM" id="MobiDB-lite"/>
    </source>
</evidence>
<dbReference type="AlphaFoldDB" id="A0A1Y1ICS0"/>
<name>A0A1Y1ICS0_KLENI</name>
<dbReference type="Proteomes" id="UP000054558">
    <property type="component" value="Unassembled WGS sequence"/>
</dbReference>
<dbReference type="EMBL" id="DF237405">
    <property type="protein sequence ID" value="GAQ88754.1"/>
    <property type="molecule type" value="Genomic_DNA"/>
</dbReference>
<dbReference type="PANTHER" id="PTHR31360:SF1">
    <property type="entry name" value="OIL BODY-ASSOCIATED PROTEIN 2A"/>
    <property type="match status" value="1"/>
</dbReference>
<proteinExistence type="inferred from homology"/>
<dbReference type="InterPro" id="IPR010686">
    <property type="entry name" value="OBAP-like"/>
</dbReference>
<accession>A0A1Y1ICS0</accession>
<dbReference type="OMA" id="TSRVGIM"/>
<evidence type="ECO:0000313" key="3">
    <source>
        <dbReference type="EMBL" id="GAQ88754.1"/>
    </source>
</evidence>
<evidence type="ECO:0008006" key="5">
    <source>
        <dbReference type="Google" id="ProtNLM"/>
    </source>
</evidence>
<dbReference type="PANTHER" id="PTHR31360">
    <property type="match status" value="1"/>
</dbReference>
<feature type="region of interest" description="Disordered" evidence="2">
    <location>
        <begin position="200"/>
        <end position="222"/>
    </location>
</feature>
<feature type="region of interest" description="Disordered" evidence="2">
    <location>
        <begin position="1"/>
        <end position="32"/>
    </location>
</feature>
<keyword evidence="4" id="KW-1185">Reference proteome</keyword>
<feature type="compositionally biased region" description="Basic and acidic residues" evidence="2">
    <location>
        <begin position="200"/>
        <end position="214"/>
    </location>
</feature>
<evidence type="ECO:0000256" key="1">
    <source>
        <dbReference type="ARBA" id="ARBA00009740"/>
    </source>
</evidence>
<dbReference type="Pfam" id="PF06884">
    <property type="entry name" value="DUF1264"/>
    <property type="match status" value="1"/>
</dbReference>
<evidence type="ECO:0000313" key="4">
    <source>
        <dbReference type="Proteomes" id="UP000054558"/>
    </source>
</evidence>
<gene>
    <name evidence="3" type="ORF">KFL_004560150</name>
</gene>
<organism evidence="3 4">
    <name type="scientific">Klebsormidium nitens</name>
    <name type="common">Green alga</name>
    <name type="synonym">Ulothrix nitens</name>
    <dbReference type="NCBI Taxonomy" id="105231"/>
    <lineage>
        <taxon>Eukaryota</taxon>
        <taxon>Viridiplantae</taxon>
        <taxon>Streptophyta</taxon>
        <taxon>Klebsormidiophyceae</taxon>
        <taxon>Klebsormidiales</taxon>
        <taxon>Klebsormidiaceae</taxon>
        <taxon>Klebsormidium</taxon>
    </lineage>
</organism>
<dbReference type="OrthoDB" id="1901244at2759"/>
<comment type="similarity">
    <text evidence="1">Belongs to the OBAP family.</text>
</comment>
<dbReference type="STRING" id="105231.A0A1Y1ICS0"/>
<reference evidence="3 4" key="1">
    <citation type="journal article" date="2014" name="Nat. Commun.">
        <title>Klebsormidium flaccidum genome reveals primary factors for plant terrestrial adaptation.</title>
        <authorList>
            <person name="Hori K."/>
            <person name="Maruyama F."/>
            <person name="Fujisawa T."/>
            <person name="Togashi T."/>
            <person name="Yamamoto N."/>
            <person name="Seo M."/>
            <person name="Sato S."/>
            <person name="Yamada T."/>
            <person name="Mori H."/>
            <person name="Tajima N."/>
            <person name="Moriyama T."/>
            <person name="Ikeuchi M."/>
            <person name="Watanabe M."/>
            <person name="Wada H."/>
            <person name="Kobayashi K."/>
            <person name="Saito M."/>
            <person name="Masuda T."/>
            <person name="Sasaki-Sekimoto Y."/>
            <person name="Mashiguchi K."/>
            <person name="Awai K."/>
            <person name="Shimojima M."/>
            <person name="Masuda S."/>
            <person name="Iwai M."/>
            <person name="Nobusawa T."/>
            <person name="Narise T."/>
            <person name="Kondo S."/>
            <person name="Saito H."/>
            <person name="Sato R."/>
            <person name="Murakawa M."/>
            <person name="Ihara Y."/>
            <person name="Oshima-Yamada Y."/>
            <person name="Ohtaka K."/>
            <person name="Satoh M."/>
            <person name="Sonobe K."/>
            <person name="Ishii M."/>
            <person name="Ohtani R."/>
            <person name="Kanamori-Sato M."/>
            <person name="Honoki R."/>
            <person name="Miyazaki D."/>
            <person name="Mochizuki H."/>
            <person name="Umetsu J."/>
            <person name="Higashi K."/>
            <person name="Shibata D."/>
            <person name="Kamiya Y."/>
            <person name="Sato N."/>
            <person name="Nakamura Y."/>
            <person name="Tabata S."/>
            <person name="Ida S."/>
            <person name="Kurokawa K."/>
            <person name="Ohta H."/>
        </authorList>
    </citation>
    <scope>NUCLEOTIDE SEQUENCE [LARGE SCALE GENOMIC DNA]</scope>
    <source>
        <strain evidence="3 4">NIES-2285</strain>
    </source>
</reference>
<protein>
    <recommendedName>
        <fullName evidence="5">DUF1264 domain protein</fullName>
    </recommendedName>
</protein>